<keyword evidence="4" id="KW-0949">S-adenosyl-L-methionine</keyword>
<dbReference type="CDD" id="cd01335">
    <property type="entry name" value="Radical_SAM"/>
    <property type="match status" value="1"/>
</dbReference>
<evidence type="ECO:0000256" key="2">
    <source>
        <dbReference type="ARBA" id="ARBA00022603"/>
    </source>
</evidence>
<dbReference type="InterPro" id="IPR051198">
    <property type="entry name" value="BchE-like"/>
</dbReference>
<evidence type="ECO:0000256" key="1">
    <source>
        <dbReference type="ARBA" id="ARBA00001966"/>
    </source>
</evidence>
<proteinExistence type="predicted"/>
<keyword evidence="6" id="KW-0408">Iron</keyword>
<dbReference type="Gene3D" id="3.40.50.280">
    <property type="entry name" value="Cobalamin-binding domain"/>
    <property type="match status" value="1"/>
</dbReference>
<dbReference type="AlphaFoldDB" id="G2LJS1"/>
<dbReference type="InterPro" id="IPR034466">
    <property type="entry name" value="Methyltransferase_Class_B"/>
</dbReference>
<feature type="domain" description="B12-binding" evidence="8">
    <location>
        <begin position="10"/>
        <end position="137"/>
    </location>
</feature>
<dbReference type="PANTHER" id="PTHR43409:SF7">
    <property type="entry name" value="BLL1977 PROTEIN"/>
    <property type="match status" value="1"/>
</dbReference>
<dbReference type="SFLD" id="SFLDG01082">
    <property type="entry name" value="B12-binding_domain_containing"/>
    <property type="match status" value="1"/>
</dbReference>
<keyword evidence="11" id="KW-1185">Reference proteome</keyword>
<dbReference type="KEGG" id="ctm:Cabther_B0082"/>
<dbReference type="GO" id="GO:0005829">
    <property type="term" value="C:cytosol"/>
    <property type="evidence" value="ECO:0007669"/>
    <property type="project" value="TreeGrafter"/>
</dbReference>
<dbReference type="InterPro" id="IPR058240">
    <property type="entry name" value="rSAM_sf"/>
</dbReference>
<dbReference type="OrthoDB" id="9801424at2"/>
<dbReference type="PANTHER" id="PTHR43409">
    <property type="entry name" value="ANAEROBIC MAGNESIUM-PROTOPORPHYRIN IX MONOMETHYL ESTER CYCLASE-RELATED"/>
    <property type="match status" value="1"/>
</dbReference>
<dbReference type="GO" id="GO:0003824">
    <property type="term" value="F:catalytic activity"/>
    <property type="evidence" value="ECO:0007669"/>
    <property type="project" value="InterPro"/>
</dbReference>
<protein>
    <submittedName>
        <fullName evidence="10">Fe-S oxidoreductase</fullName>
    </submittedName>
</protein>
<dbReference type="EMBL" id="CP002515">
    <property type="protein sequence ID" value="AEP13088.1"/>
    <property type="molecule type" value="Genomic_DNA"/>
</dbReference>
<dbReference type="InterPro" id="IPR036724">
    <property type="entry name" value="Cobalamin-bd_sf"/>
</dbReference>
<dbReference type="SFLD" id="SFLDS00029">
    <property type="entry name" value="Radical_SAM"/>
    <property type="match status" value="1"/>
</dbReference>
<dbReference type="SUPFAM" id="SSF52242">
    <property type="entry name" value="Cobalamin (vitamin B12)-binding domain"/>
    <property type="match status" value="1"/>
</dbReference>
<dbReference type="GO" id="GO:0046872">
    <property type="term" value="F:metal ion binding"/>
    <property type="evidence" value="ECO:0007669"/>
    <property type="project" value="UniProtKB-KW"/>
</dbReference>
<evidence type="ECO:0000256" key="4">
    <source>
        <dbReference type="ARBA" id="ARBA00022691"/>
    </source>
</evidence>
<dbReference type="InterPro" id="IPR007197">
    <property type="entry name" value="rSAM"/>
</dbReference>
<dbReference type="PROSITE" id="PS51918">
    <property type="entry name" value="RADICAL_SAM"/>
    <property type="match status" value="1"/>
</dbReference>
<evidence type="ECO:0000313" key="11">
    <source>
        <dbReference type="Proteomes" id="UP000006791"/>
    </source>
</evidence>
<dbReference type="RefSeq" id="WP_014100826.1">
    <property type="nucleotide sequence ID" value="NC_016025.1"/>
</dbReference>
<dbReference type="STRING" id="981222.Cabther_B0082"/>
<dbReference type="Gene3D" id="3.80.30.20">
    <property type="entry name" value="tm_1862 like domain"/>
    <property type="match status" value="1"/>
</dbReference>
<name>G2LJS1_CHLTF</name>
<keyword evidence="7" id="KW-0411">Iron-sulfur</keyword>
<evidence type="ECO:0000259" key="9">
    <source>
        <dbReference type="PROSITE" id="PS51918"/>
    </source>
</evidence>
<gene>
    <name evidence="10" type="ordered locus">Cabther_B0082</name>
</gene>
<dbReference type="Proteomes" id="UP000006791">
    <property type="component" value="Chromosome 2"/>
</dbReference>
<keyword evidence="2" id="KW-0489">Methyltransferase</keyword>
<dbReference type="GO" id="GO:0031419">
    <property type="term" value="F:cobalamin binding"/>
    <property type="evidence" value="ECO:0007669"/>
    <property type="project" value="InterPro"/>
</dbReference>
<evidence type="ECO:0000256" key="3">
    <source>
        <dbReference type="ARBA" id="ARBA00022679"/>
    </source>
</evidence>
<reference evidence="10 11" key="1">
    <citation type="journal article" date="2012" name="Environ. Microbiol.">
        <title>Complete genome of Candidatus Chloracidobacterium thermophilum, a chlorophyll-based photoheterotroph belonging to the phylum Acidobacteria.</title>
        <authorList>
            <person name="Garcia Costas A.M."/>
            <person name="Liu Z."/>
            <person name="Tomsho L.P."/>
            <person name="Schuster S.C."/>
            <person name="Ward D.M."/>
            <person name="Bryant D.A."/>
        </authorList>
    </citation>
    <scope>NUCLEOTIDE SEQUENCE [LARGE SCALE GENOMIC DNA]</scope>
    <source>
        <strain evidence="10 11">B</strain>
    </source>
</reference>
<keyword evidence="3" id="KW-0808">Transferase</keyword>
<dbReference type="Pfam" id="PF04055">
    <property type="entry name" value="Radical_SAM"/>
    <property type="match status" value="1"/>
</dbReference>
<accession>G2LJS1</accession>
<dbReference type="HOGENOM" id="CLU_021572_4_3_0"/>
<evidence type="ECO:0000256" key="6">
    <source>
        <dbReference type="ARBA" id="ARBA00023004"/>
    </source>
</evidence>
<dbReference type="SFLD" id="SFLDG01123">
    <property type="entry name" value="methyltransferase_(Class_B)"/>
    <property type="match status" value="1"/>
</dbReference>
<dbReference type="SMART" id="SM00729">
    <property type="entry name" value="Elp3"/>
    <property type="match status" value="1"/>
</dbReference>
<sequence>MRKKPKCLFVNPPVIEKVAERFSFISMPLAILYIGTFIQSHGYEVELCDMNAGQEPVFGDDIDIVGISCDTVKYTVGMRVAKAAKAAGKYVVMGGTHPTFDDEATLRSGYVDVVVRSEGEYQMLEIVQQFEANGKVDPSTIKGVSWLDGDQFVRNPPMPFIKDLDSLPIPNRELLDVPRYWKQTRSWLGRFADPVYNISGSRGCPYDCSFCIVTANYGAKWRYRSVDSIMQEIEEGFYKYKYRTFFFTDDIFNASPKRAMAISQAIIDAGLADKIKWTAQCVTNIFVKFPEVVEIMAAAGCMGVIMGIESMDPETLKDYNKTATSDDNAECIRLLKKHGIASMASIIIGHPKETRESLQATMKYMCDLNPEMLWINILTPYVGTTMRREFIQSGRLLPNLSWEDYDISHVTFKLDHLEAWEIEVTRKAMTAMYYTRPRYILENLPRLFFGKVPTPVVKQAAC</sequence>
<evidence type="ECO:0000256" key="7">
    <source>
        <dbReference type="ARBA" id="ARBA00023014"/>
    </source>
</evidence>
<comment type="cofactor">
    <cofactor evidence="1">
        <name>[4Fe-4S] cluster</name>
        <dbReference type="ChEBI" id="CHEBI:49883"/>
    </cofactor>
</comment>
<dbReference type="InterPro" id="IPR006158">
    <property type="entry name" value="Cobalamin-bd"/>
</dbReference>
<dbReference type="GO" id="GO:0051539">
    <property type="term" value="F:4 iron, 4 sulfur cluster binding"/>
    <property type="evidence" value="ECO:0007669"/>
    <property type="project" value="UniProtKB-KW"/>
</dbReference>
<evidence type="ECO:0000313" key="10">
    <source>
        <dbReference type="EMBL" id="AEP13088.1"/>
    </source>
</evidence>
<dbReference type="SUPFAM" id="SSF102114">
    <property type="entry name" value="Radical SAM enzymes"/>
    <property type="match status" value="1"/>
</dbReference>
<dbReference type="PROSITE" id="PS51332">
    <property type="entry name" value="B12_BINDING"/>
    <property type="match status" value="1"/>
</dbReference>
<evidence type="ECO:0000256" key="5">
    <source>
        <dbReference type="ARBA" id="ARBA00022723"/>
    </source>
</evidence>
<dbReference type="InterPro" id="IPR023404">
    <property type="entry name" value="rSAM_horseshoe"/>
</dbReference>
<dbReference type="Pfam" id="PF02310">
    <property type="entry name" value="B12-binding"/>
    <property type="match status" value="1"/>
</dbReference>
<feature type="domain" description="Radical SAM core" evidence="9">
    <location>
        <begin position="190"/>
        <end position="427"/>
    </location>
</feature>
<keyword evidence="5" id="KW-0479">Metal-binding</keyword>
<organism evidence="10 11">
    <name type="scientific">Chloracidobacterium thermophilum (strain B)</name>
    <dbReference type="NCBI Taxonomy" id="981222"/>
    <lineage>
        <taxon>Bacteria</taxon>
        <taxon>Pseudomonadati</taxon>
        <taxon>Acidobacteriota</taxon>
        <taxon>Terriglobia</taxon>
        <taxon>Terriglobales</taxon>
        <taxon>Acidobacteriaceae</taxon>
        <taxon>Chloracidobacterium</taxon>
    </lineage>
</organism>
<evidence type="ECO:0000259" key="8">
    <source>
        <dbReference type="PROSITE" id="PS51332"/>
    </source>
</evidence>
<dbReference type="InterPro" id="IPR006638">
    <property type="entry name" value="Elp3/MiaA/NifB-like_rSAM"/>
</dbReference>